<sequence>TERLENGKRVRMLVVIDEYTRECLAIDVAKKFTGHDVVEVLRYLFAVRGEPEYIRSDNGPEFVSKVVQSWLEYANVKTLYIAPGSPWENGYVESFNGKFRDEL</sequence>
<evidence type="ECO:0000313" key="2">
    <source>
        <dbReference type="EMBL" id="GAH51326.1"/>
    </source>
</evidence>
<dbReference type="InterPro" id="IPR036397">
    <property type="entry name" value="RNaseH_sf"/>
</dbReference>
<comment type="caution">
    <text evidence="2">The sequence shown here is derived from an EMBL/GenBank/DDBJ whole genome shotgun (WGS) entry which is preliminary data.</text>
</comment>
<organism evidence="2">
    <name type="scientific">marine sediment metagenome</name>
    <dbReference type="NCBI Taxonomy" id="412755"/>
    <lineage>
        <taxon>unclassified sequences</taxon>
        <taxon>metagenomes</taxon>
        <taxon>ecological metagenomes</taxon>
    </lineage>
</organism>
<dbReference type="SUPFAM" id="SSF53098">
    <property type="entry name" value="Ribonuclease H-like"/>
    <property type="match status" value="1"/>
</dbReference>
<dbReference type="AlphaFoldDB" id="X1G091"/>
<dbReference type="GO" id="GO:0015074">
    <property type="term" value="P:DNA integration"/>
    <property type="evidence" value="ECO:0007669"/>
    <property type="project" value="InterPro"/>
</dbReference>
<dbReference type="PANTHER" id="PTHR47515">
    <property type="entry name" value="LOW CALCIUM RESPONSE LOCUS PROTEIN T"/>
    <property type="match status" value="1"/>
</dbReference>
<dbReference type="InterPro" id="IPR012337">
    <property type="entry name" value="RNaseH-like_sf"/>
</dbReference>
<dbReference type="GO" id="GO:0003676">
    <property type="term" value="F:nucleic acid binding"/>
    <property type="evidence" value="ECO:0007669"/>
    <property type="project" value="InterPro"/>
</dbReference>
<feature type="domain" description="Integrase catalytic" evidence="1">
    <location>
        <begin position="1"/>
        <end position="103"/>
    </location>
</feature>
<dbReference type="EMBL" id="BARU01015386">
    <property type="protein sequence ID" value="GAH51326.1"/>
    <property type="molecule type" value="Genomic_DNA"/>
</dbReference>
<reference evidence="2" key="1">
    <citation type="journal article" date="2014" name="Front. Microbiol.">
        <title>High frequency of phylogenetically diverse reductive dehalogenase-homologous genes in deep subseafloor sedimentary metagenomes.</title>
        <authorList>
            <person name="Kawai M."/>
            <person name="Futagami T."/>
            <person name="Toyoda A."/>
            <person name="Takaki Y."/>
            <person name="Nishi S."/>
            <person name="Hori S."/>
            <person name="Arai W."/>
            <person name="Tsubouchi T."/>
            <person name="Morono Y."/>
            <person name="Uchiyama I."/>
            <person name="Ito T."/>
            <person name="Fujiyama A."/>
            <person name="Inagaki F."/>
            <person name="Takami H."/>
        </authorList>
    </citation>
    <scope>NUCLEOTIDE SEQUENCE</scope>
    <source>
        <strain evidence="2">Expedition CK06-06</strain>
    </source>
</reference>
<accession>X1G091</accession>
<dbReference type="InterPro" id="IPR001584">
    <property type="entry name" value="Integrase_cat-core"/>
</dbReference>
<dbReference type="PROSITE" id="PS50994">
    <property type="entry name" value="INTEGRASE"/>
    <property type="match status" value="1"/>
</dbReference>
<feature type="non-terminal residue" evidence="2">
    <location>
        <position position="103"/>
    </location>
</feature>
<dbReference type="Gene3D" id="3.30.420.10">
    <property type="entry name" value="Ribonuclease H-like superfamily/Ribonuclease H"/>
    <property type="match status" value="1"/>
</dbReference>
<proteinExistence type="predicted"/>
<protein>
    <recommendedName>
        <fullName evidence="1">Integrase catalytic domain-containing protein</fullName>
    </recommendedName>
</protein>
<name>X1G091_9ZZZZ</name>
<gene>
    <name evidence="2" type="ORF">S03H2_26488</name>
</gene>
<feature type="non-terminal residue" evidence="2">
    <location>
        <position position="1"/>
    </location>
</feature>
<evidence type="ECO:0000259" key="1">
    <source>
        <dbReference type="PROSITE" id="PS50994"/>
    </source>
</evidence>
<dbReference type="Pfam" id="PF00665">
    <property type="entry name" value="rve"/>
    <property type="match status" value="1"/>
</dbReference>
<dbReference type="PANTHER" id="PTHR47515:SF1">
    <property type="entry name" value="BLR2054 PROTEIN"/>
    <property type="match status" value="1"/>
</dbReference>